<dbReference type="OrthoDB" id="4869965at2759"/>
<proteinExistence type="predicted"/>
<protein>
    <submittedName>
        <fullName evidence="1">Uncharacterized protein</fullName>
    </submittedName>
</protein>
<keyword evidence="2" id="KW-1185">Reference proteome</keyword>
<sequence>MSHLTLFLFSPGPVVPDGTFRLHRRRLNRSSDEENQHIPLNVPLASSEAKTAFASIPANIISKATLLYLSFDIATTTIY</sequence>
<evidence type="ECO:0000313" key="1">
    <source>
        <dbReference type="EMBL" id="OAR02467.1"/>
    </source>
</evidence>
<name>A0A179IIH6_CORDF</name>
<evidence type="ECO:0000313" key="2">
    <source>
        <dbReference type="Proteomes" id="UP000243081"/>
    </source>
</evidence>
<dbReference type="AlphaFoldDB" id="A0A179IIH6"/>
<dbReference type="Proteomes" id="UP000243081">
    <property type="component" value="Unassembled WGS sequence"/>
</dbReference>
<organism evidence="1 2">
    <name type="scientific">Cordyceps confragosa</name>
    <name type="common">Lecanicillium lecanii</name>
    <dbReference type="NCBI Taxonomy" id="2714763"/>
    <lineage>
        <taxon>Eukaryota</taxon>
        <taxon>Fungi</taxon>
        <taxon>Dikarya</taxon>
        <taxon>Ascomycota</taxon>
        <taxon>Pezizomycotina</taxon>
        <taxon>Sordariomycetes</taxon>
        <taxon>Hypocreomycetidae</taxon>
        <taxon>Hypocreales</taxon>
        <taxon>Cordycipitaceae</taxon>
        <taxon>Akanthomyces</taxon>
    </lineage>
</organism>
<accession>A0A179IIH6</accession>
<comment type="caution">
    <text evidence="1">The sequence shown here is derived from an EMBL/GenBank/DDBJ whole genome shotgun (WGS) entry which is preliminary data.</text>
</comment>
<dbReference type="EMBL" id="LUKN01000674">
    <property type="protein sequence ID" value="OAR02467.1"/>
    <property type="molecule type" value="Genomic_DNA"/>
</dbReference>
<gene>
    <name evidence="1" type="ORF">LLEC1_00942</name>
</gene>
<reference evidence="1 2" key="1">
    <citation type="submission" date="2016-03" db="EMBL/GenBank/DDBJ databases">
        <title>Fine-scale spatial genetic structure of a fungal parasite of coffee scale insects.</title>
        <authorList>
            <person name="Jackson D."/>
            <person name="Zemenick K.A."/>
            <person name="Malloure B."/>
            <person name="Quandt C.A."/>
            <person name="James T.Y."/>
        </authorList>
    </citation>
    <scope>NUCLEOTIDE SEQUENCE [LARGE SCALE GENOMIC DNA]</scope>
    <source>
        <strain evidence="1 2">UM487</strain>
    </source>
</reference>